<evidence type="ECO:0000313" key="3">
    <source>
        <dbReference type="Proteomes" id="UP001164459"/>
    </source>
</evidence>
<protein>
    <submittedName>
        <fullName evidence="2">Uncharacterized protein</fullName>
    </submittedName>
</protein>
<keyword evidence="3" id="KW-1185">Reference proteome</keyword>
<feature type="transmembrane region" description="Helical" evidence="1">
    <location>
        <begin position="29"/>
        <end position="46"/>
    </location>
</feature>
<sequence length="99" mass="9933">MNVNTVLVLGVVAASLFLFLRAGRRLLTAIALAASVLEALLAFGLVQLGLKGVPLGLVLGGTLAACGVLLYLQVGQKPQVAAATVLALVGGMQVLAVVL</sequence>
<name>A0ABY7GXH7_9BACT</name>
<evidence type="ECO:0000313" key="2">
    <source>
        <dbReference type="EMBL" id="WAS91600.1"/>
    </source>
</evidence>
<gene>
    <name evidence="2" type="ORF">O0S08_35920</name>
</gene>
<reference evidence="2" key="1">
    <citation type="submission" date="2022-11" db="EMBL/GenBank/DDBJ databases">
        <title>Minimal conservation of predation-associated metabolite biosynthetic gene clusters underscores biosynthetic potential of Myxococcota including descriptions for ten novel species: Archangium lansinium sp. nov., Myxococcus landrumus sp. nov., Nannocystis bai.</title>
        <authorList>
            <person name="Ahearne A."/>
            <person name="Stevens C."/>
            <person name="Dowd S."/>
        </authorList>
    </citation>
    <scope>NUCLEOTIDE SEQUENCE</scope>
    <source>
        <strain evidence="2">Fl3</strain>
    </source>
</reference>
<keyword evidence="1" id="KW-0812">Transmembrane</keyword>
<dbReference type="EMBL" id="CP114040">
    <property type="protein sequence ID" value="WAS91600.1"/>
    <property type="molecule type" value="Genomic_DNA"/>
</dbReference>
<keyword evidence="1" id="KW-1133">Transmembrane helix</keyword>
<feature type="transmembrane region" description="Helical" evidence="1">
    <location>
        <begin position="6"/>
        <end position="22"/>
    </location>
</feature>
<feature type="transmembrane region" description="Helical" evidence="1">
    <location>
        <begin position="52"/>
        <end position="72"/>
    </location>
</feature>
<keyword evidence="1" id="KW-0472">Membrane</keyword>
<dbReference type="Proteomes" id="UP001164459">
    <property type="component" value="Chromosome"/>
</dbReference>
<organism evidence="2 3">
    <name type="scientific">Nannocystis punicea</name>
    <dbReference type="NCBI Taxonomy" id="2995304"/>
    <lineage>
        <taxon>Bacteria</taxon>
        <taxon>Pseudomonadati</taxon>
        <taxon>Myxococcota</taxon>
        <taxon>Polyangia</taxon>
        <taxon>Nannocystales</taxon>
        <taxon>Nannocystaceae</taxon>
        <taxon>Nannocystis</taxon>
    </lineage>
</organism>
<dbReference type="RefSeq" id="WP_269033962.1">
    <property type="nucleotide sequence ID" value="NZ_CP114040.1"/>
</dbReference>
<accession>A0ABY7GXH7</accession>
<feature type="transmembrane region" description="Helical" evidence="1">
    <location>
        <begin position="79"/>
        <end position="98"/>
    </location>
</feature>
<evidence type="ECO:0000256" key="1">
    <source>
        <dbReference type="SAM" id="Phobius"/>
    </source>
</evidence>
<proteinExistence type="predicted"/>